<dbReference type="EMBL" id="VHLG01000032">
    <property type="protein sequence ID" value="TPW26356.1"/>
    <property type="molecule type" value="Genomic_DNA"/>
</dbReference>
<dbReference type="OrthoDB" id="3174593at2"/>
<evidence type="ECO:0000259" key="2">
    <source>
        <dbReference type="PROSITE" id="PS50943"/>
    </source>
</evidence>
<gene>
    <name evidence="3" type="ORF">FJU08_22380</name>
</gene>
<reference evidence="3 4" key="1">
    <citation type="submission" date="2019-06" db="EMBL/GenBank/DDBJ databases">
        <authorList>
            <person name="Li M."/>
        </authorList>
    </citation>
    <scope>NUCLEOTIDE SEQUENCE [LARGE SCALE GENOMIC DNA]</scope>
    <source>
        <strain evidence="3 4">BGMRC2036</strain>
    </source>
</reference>
<dbReference type="PANTHER" id="PTHR36924:SF1">
    <property type="entry name" value="ANTITOXIN HIGA-1"/>
    <property type="match status" value="1"/>
</dbReference>
<dbReference type="RefSeq" id="WP_141151258.1">
    <property type="nucleotide sequence ID" value="NZ_VHLG01000032.1"/>
</dbReference>
<proteinExistence type="predicted"/>
<evidence type="ECO:0000256" key="1">
    <source>
        <dbReference type="ARBA" id="ARBA00023125"/>
    </source>
</evidence>
<dbReference type="SMART" id="SM00530">
    <property type="entry name" value="HTH_XRE"/>
    <property type="match status" value="1"/>
</dbReference>
<organism evidence="3 4">
    <name type="scientific">Martelella alba</name>
    <dbReference type="NCBI Taxonomy" id="2590451"/>
    <lineage>
        <taxon>Bacteria</taxon>
        <taxon>Pseudomonadati</taxon>
        <taxon>Pseudomonadota</taxon>
        <taxon>Alphaproteobacteria</taxon>
        <taxon>Hyphomicrobiales</taxon>
        <taxon>Aurantimonadaceae</taxon>
        <taxon>Martelella</taxon>
    </lineage>
</organism>
<dbReference type="InterPro" id="IPR010982">
    <property type="entry name" value="Lambda_DNA-bd_dom_sf"/>
</dbReference>
<name>A0A506TYG2_9HYPH</name>
<keyword evidence="1" id="KW-0238">DNA-binding</keyword>
<accession>A0A506TYG2</accession>
<evidence type="ECO:0000313" key="3">
    <source>
        <dbReference type="EMBL" id="TPW26356.1"/>
    </source>
</evidence>
<dbReference type="Proteomes" id="UP000318801">
    <property type="component" value="Unassembled WGS sequence"/>
</dbReference>
<sequence>MTNIITPVHPGEILREDYMAPLGMTAAALAETLRVPQPLIEQIAAEQTTISADIALRLAQYFRTSPEFWLNLQASHDIMVQAAAMVDEIEAIRQIEVV</sequence>
<dbReference type="Gene3D" id="1.10.260.40">
    <property type="entry name" value="lambda repressor-like DNA-binding domains"/>
    <property type="match status" value="1"/>
</dbReference>
<comment type="caution">
    <text evidence="3">The sequence shown here is derived from an EMBL/GenBank/DDBJ whole genome shotgun (WGS) entry which is preliminary data.</text>
</comment>
<dbReference type="InterPro" id="IPR001387">
    <property type="entry name" value="Cro/C1-type_HTH"/>
</dbReference>
<feature type="domain" description="HTH cro/C1-type" evidence="2">
    <location>
        <begin position="22"/>
        <end position="69"/>
    </location>
</feature>
<dbReference type="PANTHER" id="PTHR36924">
    <property type="entry name" value="ANTITOXIN HIGA-1"/>
    <property type="match status" value="1"/>
</dbReference>
<dbReference type="GO" id="GO:0003677">
    <property type="term" value="F:DNA binding"/>
    <property type="evidence" value="ECO:0007669"/>
    <property type="project" value="UniProtKB-KW"/>
</dbReference>
<dbReference type="AlphaFoldDB" id="A0A506TYG2"/>
<dbReference type="Pfam" id="PF01381">
    <property type="entry name" value="HTH_3"/>
    <property type="match status" value="1"/>
</dbReference>
<evidence type="ECO:0000313" key="4">
    <source>
        <dbReference type="Proteomes" id="UP000318801"/>
    </source>
</evidence>
<dbReference type="SUPFAM" id="SSF47413">
    <property type="entry name" value="lambda repressor-like DNA-binding domains"/>
    <property type="match status" value="1"/>
</dbReference>
<dbReference type="PROSITE" id="PS50943">
    <property type="entry name" value="HTH_CROC1"/>
    <property type="match status" value="1"/>
</dbReference>
<dbReference type="CDD" id="cd00093">
    <property type="entry name" value="HTH_XRE"/>
    <property type="match status" value="1"/>
</dbReference>
<keyword evidence="4" id="KW-1185">Reference proteome</keyword>
<protein>
    <submittedName>
        <fullName evidence="3">HigA family addiction module antidote protein</fullName>
    </submittedName>
</protein>
<dbReference type="InterPro" id="IPR013430">
    <property type="entry name" value="Toxin_antidote_HigA"/>
</dbReference>
<dbReference type="NCBIfam" id="TIGR02607">
    <property type="entry name" value="antidote_HigA"/>
    <property type="match status" value="1"/>
</dbReference>